<gene>
    <name evidence="1" type="ORF">CC78DRAFT_530149</name>
</gene>
<organism evidence="1 2">
    <name type="scientific">Lojkania enalia</name>
    <dbReference type="NCBI Taxonomy" id="147567"/>
    <lineage>
        <taxon>Eukaryota</taxon>
        <taxon>Fungi</taxon>
        <taxon>Dikarya</taxon>
        <taxon>Ascomycota</taxon>
        <taxon>Pezizomycotina</taxon>
        <taxon>Dothideomycetes</taxon>
        <taxon>Pleosporomycetidae</taxon>
        <taxon>Pleosporales</taxon>
        <taxon>Pleosporales incertae sedis</taxon>
        <taxon>Lojkania</taxon>
    </lineage>
</organism>
<evidence type="ECO:0000313" key="2">
    <source>
        <dbReference type="Proteomes" id="UP000800093"/>
    </source>
</evidence>
<sequence length="254" mass="28809">MDFQRRLDPFELNVAPDEELPNYESATAPSYENEDYDRPLYTYSLRQIDRKLQHVVTFGPSTTPSYKIVSHGTFRLFSKKPDLQMIRALSGSLLECAIASIKFDNDGPLPWCPRAHFSHEGSHGTKIYAMESRNFTDWSIEISGITYMWRLEARPISLVLSERTASLVIAHFTYSRWGTMATNGAEIGELTIYRDGLSVDSDGVEKIICGLLVAIAHLRKMGRHYWNDAPVRATSLTRSHLPSHRASFASYSNL</sequence>
<comment type="caution">
    <text evidence="1">The sequence shown here is derived from an EMBL/GenBank/DDBJ whole genome shotgun (WGS) entry which is preliminary data.</text>
</comment>
<name>A0A9P4KJ92_9PLEO</name>
<keyword evidence="2" id="KW-1185">Reference proteome</keyword>
<protein>
    <submittedName>
        <fullName evidence="1">Uncharacterized protein</fullName>
    </submittedName>
</protein>
<reference evidence="2" key="1">
    <citation type="journal article" date="2020" name="Stud. Mycol.">
        <title>101 Dothideomycetes genomes: A test case for predicting lifestyles and emergence of pathogens.</title>
        <authorList>
            <person name="Haridas S."/>
            <person name="Albert R."/>
            <person name="Binder M."/>
            <person name="Bloem J."/>
            <person name="LaButti K."/>
            <person name="Salamov A."/>
            <person name="Andreopoulos B."/>
            <person name="Baker S."/>
            <person name="Barry K."/>
            <person name="Bills G."/>
            <person name="Bluhm B."/>
            <person name="Cannon C."/>
            <person name="Castanera R."/>
            <person name="Culley D."/>
            <person name="Daum C."/>
            <person name="Ezra D."/>
            <person name="Gonzalez J."/>
            <person name="Henrissat B."/>
            <person name="Kuo A."/>
            <person name="Liang C."/>
            <person name="Lipzen A."/>
            <person name="Lutzoni F."/>
            <person name="Magnuson J."/>
            <person name="Mondo S."/>
            <person name="Nolan M."/>
            <person name="Ohm R."/>
            <person name="Pangilinan J."/>
            <person name="Park H.-J."/>
            <person name="Ramirez L."/>
            <person name="Alfaro M."/>
            <person name="Sun H."/>
            <person name="Tritt A."/>
            <person name="Yoshinaga Y."/>
            <person name="Zwiers L.-H."/>
            <person name="Turgeon B."/>
            <person name="Goodwin S."/>
            <person name="Spatafora J."/>
            <person name="Crous P."/>
            <person name="Grigoriev I."/>
        </authorList>
    </citation>
    <scope>NUCLEOTIDE SEQUENCE [LARGE SCALE GENOMIC DNA]</scope>
    <source>
        <strain evidence="2">CBS 304.66</strain>
    </source>
</reference>
<dbReference type="AlphaFoldDB" id="A0A9P4KJ92"/>
<proteinExistence type="predicted"/>
<dbReference type="Proteomes" id="UP000800093">
    <property type="component" value="Unassembled WGS sequence"/>
</dbReference>
<dbReference type="EMBL" id="ML986587">
    <property type="protein sequence ID" value="KAF2268225.1"/>
    <property type="molecule type" value="Genomic_DNA"/>
</dbReference>
<dbReference type="OrthoDB" id="3941101at2759"/>
<accession>A0A9P4KJ92</accession>
<evidence type="ECO:0000313" key="1">
    <source>
        <dbReference type="EMBL" id="KAF2268225.1"/>
    </source>
</evidence>